<name>A0ABX6JCB2_9FIRM</name>
<dbReference type="SUPFAM" id="SSF56349">
    <property type="entry name" value="DNA breaking-rejoining enzymes"/>
    <property type="match status" value="1"/>
</dbReference>
<dbReference type="EMBL" id="CP048626">
    <property type="protein sequence ID" value="QIB57144.1"/>
    <property type="molecule type" value="Genomic_DNA"/>
</dbReference>
<evidence type="ECO:0000256" key="3">
    <source>
        <dbReference type="PROSITE-ProRule" id="PRU01248"/>
    </source>
</evidence>
<evidence type="ECO:0000259" key="4">
    <source>
        <dbReference type="PROSITE" id="PS51900"/>
    </source>
</evidence>
<proteinExistence type="inferred from homology"/>
<dbReference type="Proteomes" id="UP000464715">
    <property type="component" value="Chromosome"/>
</dbReference>
<feature type="domain" description="Core-binding (CB)" evidence="4">
    <location>
        <begin position="10"/>
        <end position="94"/>
    </location>
</feature>
<evidence type="ECO:0000313" key="5">
    <source>
        <dbReference type="EMBL" id="QIB57144.1"/>
    </source>
</evidence>
<dbReference type="PROSITE" id="PS51900">
    <property type="entry name" value="CB"/>
    <property type="match status" value="1"/>
</dbReference>
<reference evidence="5 6" key="1">
    <citation type="submission" date="2020-02" db="EMBL/GenBank/DDBJ databases">
        <title>Complete genome sequence of Blautia producta JCM 1471(T).</title>
        <authorList>
            <person name="Tourlousse D.M."/>
            <person name="Sakamoto M."/>
            <person name="Miura T."/>
            <person name="Narita K."/>
            <person name="Ohashi A."/>
            <person name="Uchino Y."/>
            <person name="Yamazoe A."/>
            <person name="Kameyama K."/>
            <person name="Terauchi J."/>
            <person name="Ohkuma M."/>
            <person name="Kawasaki H."/>
            <person name="Sekiguchi Y."/>
        </authorList>
    </citation>
    <scope>NUCLEOTIDE SEQUENCE [LARGE SCALE GENOMIC DNA]</scope>
    <source>
        <strain evidence="5 6">JCM 1471</strain>
    </source>
</reference>
<dbReference type="Gene3D" id="1.10.150.130">
    <property type="match status" value="1"/>
</dbReference>
<comment type="similarity">
    <text evidence="1">Belongs to the 'phage' integrase family.</text>
</comment>
<evidence type="ECO:0000313" key="6">
    <source>
        <dbReference type="Proteomes" id="UP000464715"/>
    </source>
</evidence>
<dbReference type="InterPro" id="IPR011010">
    <property type="entry name" value="DNA_brk_join_enz"/>
</dbReference>
<dbReference type="InterPro" id="IPR010998">
    <property type="entry name" value="Integrase_recombinase_N"/>
</dbReference>
<accession>A0ABX6JCB2</accession>
<sequence>MEFKKGKKVPVLEEYMEEYLKTYVLGVKEDTTYDKYYGCYRSHIKGSKLGQMKLNLITEEDMLDYFKERIEKGYAKSTIKTIHTILNRAFIRAKKKKYMEENPLEEMEIPYKKCVRQDTEKEILSYDDKKNWKEASRNPGIVKNILYTALYS</sequence>
<dbReference type="Pfam" id="PF14659">
    <property type="entry name" value="Phage_int_SAM_3"/>
    <property type="match status" value="1"/>
</dbReference>
<evidence type="ECO:0000256" key="2">
    <source>
        <dbReference type="ARBA" id="ARBA00023125"/>
    </source>
</evidence>
<gene>
    <name evidence="5" type="ORF">GXM18_21210</name>
</gene>
<dbReference type="InterPro" id="IPR044068">
    <property type="entry name" value="CB"/>
</dbReference>
<keyword evidence="6" id="KW-1185">Reference proteome</keyword>
<organism evidence="5 6">
    <name type="scientific">Blautia producta ATCC 27340 = DSM 2950</name>
    <dbReference type="NCBI Taxonomy" id="1121114"/>
    <lineage>
        <taxon>Bacteria</taxon>
        <taxon>Bacillati</taxon>
        <taxon>Bacillota</taxon>
        <taxon>Clostridia</taxon>
        <taxon>Lachnospirales</taxon>
        <taxon>Lachnospiraceae</taxon>
        <taxon>Blautia</taxon>
    </lineage>
</organism>
<dbReference type="InterPro" id="IPR004107">
    <property type="entry name" value="Integrase_SAM-like_N"/>
</dbReference>
<keyword evidence="2 3" id="KW-0238">DNA-binding</keyword>
<protein>
    <recommendedName>
        <fullName evidence="4">Core-binding (CB) domain-containing protein</fullName>
    </recommendedName>
</protein>
<evidence type="ECO:0000256" key="1">
    <source>
        <dbReference type="ARBA" id="ARBA00008857"/>
    </source>
</evidence>